<name>A0A8H9Y5X8_9CORY</name>
<dbReference type="Gene3D" id="3.40.50.720">
    <property type="entry name" value="NAD(P)-binding Rossmann-like Domain"/>
    <property type="match status" value="1"/>
</dbReference>
<protein>
    <submittedName>
        <fullName evidence="3">Short subunit dehydrogenase-like uncharacterized protein</fullName>
    </submittedName>
</protein>
<dbReference type="PANTHER" id="PTHR12286:SF5">
    <property type="entry name" value="SACCHAROPINE DEHYDROGENASE-LIKE OXIDOREDUCTASE"/>
    <property type="match status" value="1"/>
</dbReference>
<dbReference type="RefSeq" id="WP_010272217.1">
    <property type="nucleotide sequence ID" value="NZ_AENJ01000313.1"/>
</dbReference>
<evidence type="ECO:0000259" key="2">
    <source>
        <dbReference type="Pfam" id="PF03435"/>
    </source>
</evidence>
<reference evidence="3" key="1">
    <citation type="submission" date="2020-08" db="EMBL/GenBank/DDBJ databases">
        <title>Sequencing the genomes of 1000 actinobacteria strains.</title>
        <authorList>
            <person name="Klenk H.-P."/>
        </authorList>
    </citation>
    <scope>NUCLEOTIDE SEQUENCE</scope>
    <source>
        <strain evidence="3">DSM 20582</strain>
    </source>
</reference>
<feature type="compositionally biased region" description="Basic and acidic residues" evidence="1">
    <location>
        <begin position="238"/>
        <end position="249"/>
    </location>
</feature>
<dbReference type="Pfam" id="PF03435">
    <property type="entry name" value="Sacchrp_dh_NADP"/>
    <property type="match status" value="1"/>
</dbReference>
<evidence type="ECO:0000256" key="1">
    <source>
        <dbReference type="SAM" id="MobiDB-lite"/>
    </source>
</evidence>
<dbReference type="GO" id="GO:0009247">
    <property type="term" value="P:glycolipid biosynthetic process"/>
    <property type="evidence" value="ECO:0007669"/>
    <property type="project" value="TreeGrafter"/>
</dbReference>
<organism evidence="3 4">
    <name type="scientific">Corynebacterium bovis DSM 20582 = CIP 54.80</name>
    <dbReference type="NCBI Taxonomy" id="927655"/>
    <lineage>
        <taxon>Bacteria</taxon>
        <taxon>Bacillati</taxon>
        <taxon>Actinomycetota</taxon>
        <taxon>Actinomycetes</taxon>
        <taxon>Mycobacteriales</taxon>
        <taxon>Corynebacteriaceae</taxon>
        <taxon>Corynebacterium</taxon>
    </lineage>
</organism>
<evidence type="ECO:0000313" key="4">
    <source>
        <dbReference type="Proteomes" id="UP000612712"/>
    </source>
</evidence>
<dbReference type="EMBL" id="JACHWT010000003">
    <property type="protein sequence ID" value="MBB3115592.1"/>
    <property type="molecule type" value="Genomic_DNA"/>
</dbReference>
<feature type="region of interest" description="Disordered" evidence="1">
    <location>
        <begin position="1"/>
        <end position="32"/>
    </location>
</feature>
<dbReference type="Proteomes" id="UP000612712">
    <property type="component" value="Unassembled WGS sequence"/>
</dbReference>
<dbReference type="InterPro" id="IPR036291">
    <property type="entry name" value="NAD(P)-bd_dom_sf"/>
</dbReference>
<accession>A0A8H9Y5X8</accession>
<dbReference type="GO" id="GO:0005886">
    <property type="term" value="C:plasma membrane"/>
    <property type="evidence" value="ECO:0007669"/>
    <property type="project" value="TreeGrafter"/>
</dbReference>
<feature type="compositionally biased region" description="Basic and acidic residues" evidence="1">
    <location>
        <begin position="1"/>
        <end position="11"/>
    </location>
</feature>
<dbReference type="AlphaFoldDB" id="A0A8H9Y5X8"/>
<feature type="region of interest" description="Disordered" evidence="1">
    <location>
        <begin position="230"/>
        <end position="272"/>
    </location>
</feature>
<evidence type="ECO:0000313" key="3">
    <source>
        <dbReference type="EMBL" id="MBB3115592.1"/>
    </source>
</evidence>
<proteinExistence type="predicted"/>
<dbReference type="InterPro" id="IPR005097">
    <property type="entry name" value="Sacchrp_dh_NADP-bd"/>
</dbReference>
<feature type="compositionally biased region" description="Low complexity" evidence="1">
    <location>
        <begin position="12"/>
        <end position="32"/>
    </location>
</feature>
<dbReference type="PANTHER" id="PTHR12286">
    <property type="entry name" value="SACCHAROPINE DEHYDROGENASE-LIKE OXIDOREDUCTASE"/>
    <property type="match status" value="1"/>
</dbReference>
<dbReference type="SUPFAM" id="SSF51735">
    <property type="entry name" value="NAD(P)-binding Rossmann-fold domains"/>
    <property type="match status" value="1"/>
</dbReference>
<gene>
    <name evidence="3" type="ORF">FHU32_000808</name>
</gene>
<dbReference type="InterPro" id="IPR051276">
    <property type="entry name" value="Saccharopine_DH-like_oxidrdct"/>
</dbReference>
<feature type="domain" description="Saccharopine dehydrogenase NADP binding" evidence="2">
    <location>
        <begin position="53"/>
        <end position="160"/>
    </location>
</feature>
<comment type="caution">
    <text evidence="3">The sequence shown here is derived from an EMBL/GenBank/DDBJ whole genome shotgun (WGS) entry which is preliminary data.</text>
</comment>
<sequence length="465" mass="48097">MTDSAPRHPDASADTSADSAADTAPAAHSAAAATAPAAHSAAADTTDPAAVDIVVFGATGFVGSLVAAYLARREQAGDGGPTTVALAGRNRDRLARTRSDLPGSPDWPLITADSTDVDSLRAMARRARVVITTVGPYTRYGEDLVRVCAEEGTDYVDLTGEVLFAHRSAERNDATARDTGARIVHSCGFDSVPSDIGMFVLHRAVEEAGAGPLVAVDMVVRSMKGGFSGGTVDSLRAQSEEERASRDAARLVTDPYALSPDRAAEPDLGPEPDLTVASLEPTGGTGWGGPFFMAPYNTRVVRRSNALTGHAYGPRLRYREVIATGSSPVGRLKALVLSVGTKLGFAALTTPALRRPLSVVVPDPGEGPDEASRESGHFHTRHQGVTHDGSFFHADVAAQGDPGYVATAIMLSEAALTLVHAGERLPGDGGGVLTPATGLGAPYVERLRAAGVTVTAGPGRAPQDR</sequence>
<feature type="region of interest" description="Disordered" evidence="1">
    <location>
        <begin position="361"/>
        <end position="384"/>
    </location>
</feature>